<evidence type="ECO:0000259" key="4">
    <source>
        <dbReference type="PROSITE" id="PS50043"/>
    </source>
</evidence>
<dbReference type="Gene3D" id="1.10.10.10">
    <property type="entry name" value="Winged helix-like DNA-binding domain superfamily/Winged helix DNA-binding domain"/>
    <property type="match status" value="1"/>
</dbReference>
<dbReference type="PANTHER" id="PTHR44688:SF25">
    <property type="entry name" value="HTH LUXR-TYPE DOMAIN-CONTAINING PROTEIN"/>
    <property type="match status" value="1"/>
</dbReference>
<feature type="domain" description="HTH luxR-type" evidence="4">
    <location>
        <begin position="165"/>
        <end position="230"/>
    </location>
</feature>
<dbReference type="EMBL" id="CP002798">
    <property type="protein sequence ID" value="AEG49854.1"/>
    <property type="molecule type" value="Genomic_DNA"/>
</dbReference>
<dbReference type="PANTHER" id="PTHR44688">
    <property type="entry name" value="DNA-BINDING TRANSCRIPTIONAL ACTIVATOR DEVR_DOSR"/>
    <property type="match status" value="1"/>
</dbReference>
<evidence type="ECO:0000256" key="3">
    <source>
        <dbReference type="ARBA" id="ARBA00023163"/>
    </source>
</evidence>
<dbReference type="AlphaFoldDB" id="F6EWR6"/>
<keyword evidence="6" id="KW-1185">Reference proteome</keyword>
<gene>
    <name evidence="5" type="ORF">Sphch_2193</name>
</gene>
<evidence type="ECO:0000256" key="2">
    <source>
        <dbReference type="ARBA" id="ARBA00023125"/>
    </source>
</evidence>
<keyword evidence="1" id="KW-0805">Transcription regulation</keyword>
<evidence type="ECO:0000313" key="6">
    <source>
        <dbReference type="Proteomes" id="UP000007150"/>
    </source>
</evidence>
<dbReference type="PROSITE" id="PS50043">
    <property type="entry name" value="HTH_LUXR_2"/>
    <property type="match status" value="1"/>
</dbReference>
<reference evidence="5 6" key="1">
    <citation type="submission" date="2011-05" db="EMBL/GenBank/DDBJ databases">
        <title>Complete sequence of chromosome 1 of Sphingobium chlorophenolicum L-1.</title>
        <authorList>
            <consortium name="US DOE Joint Genome Institute"/>
            <person name="Lucas S."/>
            <person name="Han J."/>
            <person name="Lapidus A."/>
            <person name="Cheng J.-F."/>
            <person name="Goodwin L."/>
            <person name="Pitluck S."/>
            <person name="Peters L."/>
            <person name="Daligault H."/>
            <person name="Han C."/>
            <person name="Tapia R."/>
            <person name="Land M."/>
            <person name="Hauser L."/>
            <person name="Kyrpides N."/>
            <person name="Ivanova N."/>
            <person name="Pagani I."/>
            <person name="Turner P."/>
            <person name="Copley S."/>
            <person name="Woyke T."/>
        </authorList>
    </citation>
    <scope>NUCLEOTIDE SEQUENCE [LARGE SCALE GENOMIC DNA]</scope>
    <source>
        <strain evidence="5 6">L-1</strain>
    </source>
</reference>
<dbReference type="Pfam" id="PF00196">
    <property type="entry name" value="GerE"/>
    <property type="match status" value="1"/>
</dbReference>
<dbReference type="CDD" id="cd06170">
    <property type="entry name" value="LuxR_C_like"/>
    <property type="match status" value="1"/>
</dbReference>
<protein>
    <submittedName>
        <fullName evidence="5">Transcriptional regulator, LuxR family</fullName>
    </submittedName>
</protein>
<name>F6EWR6_SPHCR</name>
<keyword evidence="3" id="KW-0804">Transcription</keyword>
<dbReference type="SMART" id="SM00421">
    <property type="entry name" value="HTH_LUXR"/>
    <property type="match status" value="1"/>
</dbReference>
<dbReference type="InterPro" id="IPR036388">
    <property type="entry name" value="WH-like_DNA-bd_sf"/>
</dbReference>
<dbReference type="InterPro" id="IPR016032">
    <property type="entry name" value="Sig_transdc_resp-reg_C-effctor"/>
</dbReference>
<dbReference type="PRINTS" id="PR00038">
    <property type="entry name" value="HTHLUXR"/>
</dbReference>
<dbReference type="STRING" id="690566.Sphch_2193"/>
<dbReference type="GO" id="GO:0006355">
    <property type="term" value="P:regulation of DNA-templated transcription"/>
    <property type="evidence" value="ECO:0007669"/>
    <property type="project" value="InterPro"/>
</dbReference>
<keyword evidence="2" id="KW-0238">DNA-binding</keyword>
<dbReference type="Proteomes" id="UP000007150">
    <property type="component" value="Chromosome 1"/>
</dbReference>
<proteinExistence type="predicted"/>
<evidence type="ECO:0000313" key="5">
    <source>
        <dbReference type="EMBL" id="AEG49854.1"/>
    </source>
</evidence>
<dbReference type="KEGG" id="sch:Sphch_2193"/>
<dbReference type="InterPro" id="IPR000792">
    <property type="entry name" value="Tscrpt_reg_LuxR_C"/>
</dbReference>
<evidence type="ECO:0000256" key="1">
    <source>
        <dbReference type="ARBA" id="ARBA00023015"/>
    </source>
</evidence>
<dbReference type="SUPFAM" id="SSF46894">
    <property type="entry name" value="C-terminal effector domain of the bipartite response regulators"/>
    <property type="match status" value="1"/>
</dbReference>
<dbReference type="SUPFAM" id="SSF52172">
    <property type="entry name" value="CheY-like"/>
    <property type="match status" value="1"/>
</dbReference>
<accession>F6EWR6</accession>
<dbReference type="GO" id="GO:0003677">
    <property type="term" value="F:DNA binding"/>
    <property type="evidence" value="ECO:0007669"/>
    <property type="project" value="UniProtKB-KW"/>
</dbReference>
<dbReference type="InterPro" id="IPR011006">
    <property type="entry name" value="CheY-like_superfamily"/>
</dbReference>
<dbReference type="Gene3D" id="3.40.50.2300">
    <property type="match status" value="1"/>
</dbReference>
<sequence length="234" mass="24911">MPSIRSGIVIVEEDAPRLNLLILDGSPLRRACIAVALETAGTRILQQASLDQPDSGEPPDIILFQTGDSELESDALPMQIAQARRLWPAAAVLVIADHGNEALMQAAIAAGAQALLRSSTDIATMRRVLLLLREGLAVYHASLVAMLQARAPGASESLGERVALAVDKFKLLTKRQRDVLRLLAQGASNKDIAQRLNISESTVKVHVRAIMAVNGASNRTQIVAHLLKGANGGD</sequence>
<dbReference type="HOGENOM" id="CLU_000445_90_8_5"/>
<organism evidence="5 6">
    <name type="scientific">Sphingobium chlorophenolicum L-1</name>
    <dbReference type="NCBI Taxonomy" id="690566"/>
    <lineage>
        <taxon>Bacteria</taxon>
        <taxon>Pseudomonadati</taxon>
        <taxon>Pseudomonadota</taxon>
        <taxon>Alphaproteobacteria</taxon>
        <taxon>Sphingomonadales</taxon>
        <taxon>Sphingomonadaceae</taxon>
        <taxon>Sphingobium</taxon>
    </lineage>
</organism>